<evidence type="ECO:0000256" key="5">
    <source>
        <dbReference type="ARBA" id="ARBA00022507"/>
    </source>
</evidence>
<evidence type="ECO:0000256" key="1">
    <source>
        <dbReference type="ARBA" id="ARBA00003878"/>
    </source>
</evidence>
<keyword evidence="6 13" id="KW-0812">Transmembrane</keyword>
<evidence type="ECO:0000256" key="6">
    <source>
        <dbReference type="ARBA" id="ARBA00022692"/>
    </source>
</evidence>
<evidence type="ECO:0000256" key="7">
    <source>
        <dbReference type="ARBA" id="ARBA00022989"/>
    </source>
</evidence>
<evidence type="ECO:0000256" key="12">
    <source>
        <dbReference type="ARBA" id="ARBA00023224"/>
    </source>
</evidence>
<dbReference type="Gene3D" id="1.20.1070.10">
    <property type="entry name" value="Rhodopsin 7-helix transmembrane proteins"/>
    <property type="match status" value="1"/>
</dbReference>
<dbReference type="GO" id="GO:0016503">
    <property type="term" value="F:pheromone receptor activity"/>
    <property type="evidence" value="ECO:0007669"/>
    <property type="project" value="InterPro"/>
</dbReference>
<keyword evidence="7 13" id="KW-1133">Transmembrane helix</keyword>
<evidence type="ECO:0000256" key="3">
    <source>
        <dbReference type="ARBA" id="ARBA00010663"/>
    </source>
</evidence>
<evidence type="ECO:0000256" key="2">
    <source>
        <dbReference type="ARBA" id="ARBA00004651"/>
    </source>
</evidence>
<dbReference type="GO" id="GO:0019236">
    <property type="term" value="P:response to pheromone"/>
    <property type="evidence" value="ECO:0007669"/>
    <property type="project" value="UniProtKB-KW"/>
</dbReference>
<evidence type="ECO:0000313" key="15">
    <source>
        <dbReference type="RefSeq" id="XP_020043028.2"/>
    </source>
</evidence>
<dbReference type="GO" id="GO:0007606">
    <property type="term" value="P:sensory perception of chemical stimulus"/>
    <property type="evidence" value="ECO:0007669"/>
    <property type="project" value="UniProtKB-ARBA"/>
</dbReference>
<dbReference type="InterPro" id="IPR017452">
    <property type="entry name" value="GPCR_Rhodpsn_7TM"/>
</dbReference>
<accession>A0A8B7WHC2</accession>
<reference evidence="15" key="1">
    <citation type="submission" date="2025-08" db="UniProtKB">
        <authorList>
            <consortium name="RefSeq"/>
        </authorList>
    </citation>
    <scope>IDENTIFICATION</scope>
</reference>
<dbReference type="InterPro" id="IPR004072">
    <property type="entry name" value="Vmron_rcpt_1"/>
</dbReference>
<dbReference type="RefSeq" id="XP_020043028.2">
    <property type="nucleotide sequence ID" value="XM_020187439.2"/>
</dbReference>
<dbReference type="FunFam" id="1.20.1070.10:FF:000033">
    <property type="entry name" value="Vomeronasal type-1 receptor"/>
    <property type="match status" value="1"/>
</dbReference>
<dbReference type="OrthoDB" id="9606139at2759"/>
<dbReference type="PRINTS" id="PR01534">
    <property type="entry name" value="VOMERONASL1R"/>
</dbReference>
<dbReference type="Pfam" id="PF03402">
    <property type="entry name" value="V1R"/>
    <property type="match status" value="1"/>
</dbReference>
<keyword evidence="4 13" id="KW-1003">Cell membrane</keyword>
<evidence type="ECO:0000256" key="9">
    <source>
        <dbReference type="ARBA" id="ARBA00023136"/>
    </source>
</evidence>
<comment type="function">
    <text evidence="1">Putative pheromone receptor.</text>
</comment>
<sequence length="307" mass="34705">MASGNLEMGFIFLTQTIVGILGNSFLLCLYNFTLFTGHKLRPTDLILNQLALANSLVLFFKGIPQTMSAFRMKYFLGDIGCKLVFYNYRLGTGVSLSTICLLNGFQAIKIDSSMCRWMALKFRSLKFIGFCCFLCWIPHIFLSSCLLRIVSGPVSNQNYSGKNNQEDCSWQMQGIFSPLYTILYFSSDFLCLGFMVWASGSMVLVLHRHKQRVQHIHCHSFSSRCSHESRATRTIMILVSSFFTFYSVYTLMTVWTTLVANPGRWTVNTSVLVSSCFPALSPLVLIISDTRVSQICFVCSMKKNGFA</sequence>
<keyword evidence="12 13" id="KW-0807">Transducer</keyword>
<organism evidence="15">
    <name type="scientific">Castor canadensis</name>
    <name type="common">American beaver</name>
    <dbReference type="NCBI Taxonomy" id="51338"/>
    <lineage>
        <taxon>Eukaryota</taxon>
        <taxon>Metazoa</taxon>
        <taxon>Chordata</taxon>
        <taxon>Craniata</taxon>
        <taxon>Vertebrata</taxon>
        <taxon>Euteleostomi</taxon>
        <taxon>Mammalia</taxon>
        <taxon>Eutheria</taxon>
        <taxon>Euarchontoglires</taxon>
        <taxon>Glires</taxon>
        <taxon>Rodentia</taxon>
        <taxon>Castorimorpha</taxon>
        <taxon>Castoridae</taxon>
        <taxon>Castor</taxon>
    </lineage>
</organism>
<proteinExistence type="inferred from homology"/>
<evidence type="ECO:0000256" key="10">
    <source>
        <dbReference type="ARBA" id="ARBA00023170"/>
    </source>
</evidence>
<dbReference type="GeneID" id="109701996"/>
<dbReference type="PANTHER" id="PTHR24062">
    <property type="entry name" value="VOMERONASAL TYPE-1 RECEPTOR"/>
    <property type="match status" value="1"/>
</dbReference>
<keyword evidence="11" id="KW-0325">Glycoprotein</keyword>
<keyword evidence="10 13" id="KW-0675">Receptor</keyword>
<dbReference type="CDD" id="cd13949">
    <property type="entry name" value="7tm_V1R_pheromone"/>
    <property type="match status" value="1"/>
</dbReference>
<keyword evidence="14" id="KW-1185">Reference proteome</keyword>
<evidence type="ECO:0000256" key="4">
    <source>
        <dbReference type="ARBA" id="ARBA00022475"/>
    </source>
</evidence>
<protein>
    <recommendedName>
        <fullName evidence="13">Vomeronasal type-1 receptor</fullName>
    </recommendedName>
</protein>
<name>A0A8B7WHC2_CASCN</name>
<comment type="subcellular location">
    <subcellularLocation>
        <location evidence="2 13">Cell membrane</location>
        <topology evidence="2 13">Multi-pass membrane protein</topology>
    </subcellularLocation>
</comment>
<evidence type="ECO:0000256" key="8">
    <source>
        <dbReference type="ARBA" id="ARBA00023040"/>
    </source>
</evidence>
<keyword evidence="5 13" id="KW-0589">Pheromone response</keyword>
<keyword evidence="8 13" id="KW-0297">G-protein coupled receptor</keyword>
<evidence type="ECO:0000256" key="13">
    <source>
        <dbReference type="RuleBase" id="RU364061"/>
    </source>
</evidence>
<dbReference type="Proteomes" id="UP001732720">
    <property type="component" value="Chromosome 16"/>
</dbReference>
<evidence type="ECO:0000313" key="14">
    <source>
        <dbReference type="Proteomes" id="UP001732720"/>
    </source>
</evidence>
<dbReference type="SUPFAM" id="SSF81321">
    <property type="entry name" value="Family A G protein-coupled receptor-like"/>
    <property type="match status" value="1"/>
</dbReference>
<comment type="similarity">
    <text evidence="3 13">Belongs to the G-protein coupled receptor 1 family.</text>
</comment>
<keyword evidence="9 13" id="KW-0472">Membrane</keyword>
<dbReference type="KEGG" id="ccan:109701996"/>
<dbReference type="PROSITE" id="PS50262">
    <property type="entry name" value="G_PROTEIN_RECEP_F1_2"/>
    <property type="match status" value="1"/>
</dbReference>
<evidence type="ECO:0000256" key="11">
    <source>
        <dbReference type="ARBA" id="ARBA00023180"/>
    </source>
</evidence>
<dbReference type="GO" id="GO:0005886">
    <property type="term" value="C:plasma membrane"/>
    <property type="evidence" value="ECO:0007669"/>
    <property type="project" value="UniProtKB-SubCell"/>
</dbReference>
<gene>
    <name evidence="15" type="primary">LOC109701996</name>
</gene>